<reference evidence="8 9" key="1">
    <citation type="submission" date="2016-12" db="EMBL/GenBank/DDBJ databases">
        <authorList>
            <person name="Song W.-J."/>
            <person name="Kurnit D.M."/>
        </authorList>
    </citation>
    <scope>NUCLEOTIDE SEQUENCE [LARGE SCALE GENOMIC DNA]</scope>
    <source>
        <strain evidence="8 9">DSM 11393</strain>
    </source>
</reference>
<dbReference type="SMART" id="SM00283">
    <property type="entry name" value="MA"/>
    <property type="match status" value="1"/>
</dbReference>
<dbReference type="PANTHER" id="PTHR32089:SF112">
    <property type="entry name" value="LYSOZYME-LIKE PROTEIN-RELATED"/>
    <property type="match status" value="1"/>
</dbReference>
<dbReference type="SUPFAM" id="SSF47188">
    <property type="entry name" value="Hemerythrin-like"/>
    <property type="match status" value="1"/>
</dbReference>
<organism evidence="8 9">
    <name type="scientific">Desulfovibrio litoralis DSM 11393</name>
    <dbReference type="NCBI Taxonomy" id="1121455"/>
    <lineage>
        <taxon>Bacteria</taxon>
        <taxon>Pseudomonadati</taxon>
        <taxon>Thermodesulfobacteriota</taxon>
        <taxon>Desulfovibrionia</taxon>
        <taxon>Desulfovibrionales</taxon>
        <taxon>Desulfovibrionaceae</taxon>
        <taxon>Desulfovibrio</taxon>
    </lineage>
</organism>
<evidence type="ECO:0000259" key="7">
    <source>
        <dbReference type="PROSITE" id="PS50111"/>
    </source>
</evidence>
<dbReference type="SUPFAM" id="SSF58104">
    <property type="entry name" value="Methyl-accepting chemotaxis protein (MCP) signaling domain"/>
    <property type="match status" value="1"/>
</dbReference>
<dbReference type="InterPro" id="IPR035938">
    <property type="entry name" value="Hemerythrin-like_sf"/>
</dbReference>
<gene>
    <name evidence="8" type="ORF">SAMN02745728_01431</name>
</gene>
<dbReference type="CDD" id="cd11386">
    <property type="entry name" value="MCP_signal"/>
    <property type="match status" value="1"/>
</dbReference>
<dbReference type="InterPro" id="IPR012827">
    <property type="entry name" value="Hemerythrin_metal-bd"/>
</dbReference>
<dbReference type="PANTHER" id="PTHR32089">
    <property type="entry name" value="METHYL-ACCEPTING CHEMOTAXIS PROTEIN MCPB"/>
    <property type="match status" value="1"/>
</dbReference>
<keyword evidence="9" id="KW-1185">Reference proteome</keyword>
<dbReference type="InterPro" id="IPR016131">
    <property type="entry name" value="Haemerythrin_Fe_BS"/>
</dbReference>
<keyword evidence="4 5" id="KW-0807">Transducer</keyword>
<evidence type="ECO:0000256" key="6">
    <source>
        <dbReference type="SAM" id="Coils"/>
    </source>
</evidence>
<dbReference type="RefSeq" id="WP_072697121.1">
    <property type="nucleotide sequence ID" value="NZ_FRDI01000006.1"/>
</dbReference>
<dbReference type="EMBL" id="FRDI01000006">
    <property type="protein sequence ID" value="SHN64498.1"/>
    <property type="molecule type" value="Genomic_DNA"/>
</dbReference>
<dbReference type="NCBIfam" id="NF033749">
    <property type="entry name" value="bact_hemeryth"/>
    <property type="match status" value="1"/>
</dbReference>
<evidence type="ECO:0000256" key="1">
    <source>
        <dbReference type="ARBA" id="ARBA00010587"/>
    </source>
</evidence>
<feature type="coiled-coil region" evidence="6">
    <location>
        <begin position="38"/>
        <end position="82"/>
    </location>
</feature>
<evidence type="ECO:0000256" key="5">
    <source>
        <dbReference type="PROSITE-ProRule" id="PRU00284"/>
    </source>
</evidence>
<dbReference type="InterPro" id="IPR012312">
    <property type="entry name" value="Hemerythrin-like"/>
</dbReference>
<dbReference type="GO" id="GO:0046872">
    <property type="term" value="F:metal ion binding"/>
    <property type="evidence" value="ECO:0007669"/>
    <property type="project" value="UniProtKB-KW"/>
</dbReference>
<keyword evidence="3" id="KW-0408">Iron</keyword>
<accession>A0A1M7T1B2</accession>
<dbReference type="Pfam" id="PF01814">
    <property type="entry name" value="Hemerythrin"/>
    <property type="match status" value="1"/>
</dbReference>
<feature type="domain" description="Methyl-accepting transducer" evidence="7">
    <location>
        <begin position="96"/>
        <end position="332"/>
    </location>
</feature>
<dbReference type="Gene3D" id="1.20.120.50">
    <property type="entry name" value="Hemerythrin-like"/>
    <property type="match status" value="1"/>
</dbReference>
<dbReference type="NCBIfam" id="TIGR02481">
    <property type="entry name" value="hemeryth_dom"/>
    <property type="match status" value="1"/>
</dbReference>
<dbReference type="AlphaFoldDB" id="A0A1M7T1B2"/>
<keyword evidence="2" id="KW-0479">Metal-binding</keyword>
<keyword evidence="6" id="KW-0175">Coiled coil</keyword>
<sequence>MFCVFKNTSLESQKLVQIANACGINTPKETDDIHQVIINTINEQSNQLLQERKKLEQSGEQLDQLQTQLQDAQKSQESLLVSQAHFHTILQRVCNVSTELTQQIYRMAITTSNIVQGVEKQRDHLQNTSKTMQSIASGADSLSESVHSASMGATQSRNTADIGIQGIHSAVKSISSVQQATTNLKTTMNELEALSTNIGQIMDVISEVADQTNLLALNAAIEAARAGEAGRGFAVVADEVRKLAEKTMTATQQIHQTLYSIQSATATSTKTVDQALVLTNDSSELVFNANKAMDQVVDGIKLTAESLQTIADVSGVQTEDCINASQSLLSISNNSKDNAKQMEACAIKFVALSDSLEELDILSNSMLSGDINNIEHNKKLIQWEPSYEMGIPLLDAQHKLLCSCINTLYRTLNSNGGQKTLISIILSLKEYASSHFNLEEILFEHSAYPDVKKHKEIHRTFEAQVLEVERKLVNGELEIGYDLLDFLKNWLLTHIIKTDHEYAPYIKKLHQA</sequence>
<dbReference type="GO" id="GO:0016020">
    <property type="term" value="C:membrane"/>
    <property type="evidence" value="ECO:0007669"/>
    <property type="project" value="InterPro"/>
</dbReference>
<dbReference type="Gene3D" id="1.10.287.950">
    <property type="entry name" value="Methyl-accepting chemotaxis protein"/>
    <property type="match status" value="1"/>
</dbReference>
<evidence type="ECO:0000313" key="8">
    <source>
        <dbReference type="EMBL" id="SHN64498.1"/>
    </source>
</evidence>
<evidence type="ECO:0000256" key="4">
    <source>
        <dbReference type="ARBA" id="ARBA00023224"/>
    </source>
</evidence>
<dbReference type="PROSITE" id="PS00550">
    <property type="entry name" value="HEMERYTHRINS"/>
    <property type="match status" value="1"/>
</dbReference>
<comment type="similarity">
    <text evidence="1">Belongs to the hemerythrin family.</text>
</comment>
<protein>
    <submittedName>
        <fullName evidence="8">Methyl-accepting chemotaxis protein</fullName>
    </submittedName>
</protein>
<dbReference type="Proteomes" id="UP000186469">
    <property type="component" value="Unassembled WGS sequence"/>
</dbReference>
<evidence type="ECO:0000256" key="2">
    <source>
        <dbReference type="ARBA" id="ARBA00022723"/>
    </source>
</evidence>
<dbReference type="Pfam" id="PF00015">
    <property type="entry name" value="MCPsignal"/>
    <property type="match status" value="1"/>
</dbReference>
<name>A0A1M7T1B2_9BACT</name>
<evidence type="ECO:0000313" key="9">
    <source>
        <dbReference type="Proteomes" id="UP000186469"/>
    </source>
</evidence>
<dbReference type="CDD" id="cd12107">
    <property type="entry name" value="Hemerythrin"/>
    <property type="match status" value="1"/>
</dbReference>
<evidence type="ECO:0000256" key="3">
    <source>
        <dbReference type="ARBA" id="ARBA00023004"/>
    </source>
</evidence>
<dbReference type="OrthoDB" id="9765238at2"/>
<dbReference type="PROSITE" id="PS50111">
    <property type="entry name" value="CHEMOTAXIS_TRANSDUC_2"/>
    <property type="match status" value="1"/>
</dbReference>
<dbReference type="STRING" id="1121455.SAMN02745728_01431"/>
<dbReference type="InterPro" id="IPR004089">
    <property type="entry name" value="MCPsignal_dom"/>
</dbReference>
<proteinExistence type="inferred from homology"/>
<dbReference type="GO" id="GO:0007165">
    <property type="term" value="P:signal transduction"/>
    <property type="evidence" value="ECO:0007669"/>
    <property type="project" value="UniProtKB-KW"/>
</dbReference>